<evidence type="ECO:0000256" key="1">
    <source>
        <dbReference type="ARBA" id="ARBA00004141"/>
    </source>
</evidence>
<evidence type="ECO:0000259" key="14">
    <source>
        <dbReference type="Pfam" id="PF12972"/>
    </source>
</evidence>
<accession>A0A1B5L959</accession>
<feature type="transmembrane region" description="Helical" evidence="10">
    <location>
        <begin position="970"/>
        <end position="990"/>
    </location>
</feature>
<feature type="domain" description="Alpha-N-acetylglucosaminidase C-terminal" evidence="14">
    <location>
        <begin position="462"/>
        <end position="738"/>
    </location>
</feature>
<dbReference type="Pfam" id="PF12972">
    <property type="entry name" value="NAGLU_C"/>
    <property type="match status" value="1"/>
</dbReference>
<protein>
    <recommendedName>
        <fullName evidence="18">Alpha-N-acetylglucosaminidase</fullName>
    </recommendedName>
</protein>
<evidence type="ECO:0008006" key="18">
    <source>
        <dbReference type="Google" id="ProtNLM"/>
    </source>
</evidence>
<keyword evidence="9 10" id="KW-0472">Membrane</keyword>
<evidence type="ECO:0000259" key="15">
    <source>
        <dbReference type="Pfam" id="PF22776"/>
    </source>
</evidence>
<dbReference type="InterPro" id="IPR003855">
    <property type="entry name" value="K+_transporter"/>
</dbReference>
<dbReference type="GO" id="GO:0015079">
    <property type="term" value="F:potassium ion transmembrane transporter activity"/>
    <property type="evidence" value="ECO:0007669"/>
    <property type="project" value="InterPro"/>
</dbReference>
<gene>
    <name evidence="16" type="ORF">UVI_02060400</name>
</gene>
<keyword evidence="3" id="KW-0633">Potassium transport</keyword>
<evidence type="ECO:0000313" key="16">
    <source>
        <dbReference type="EMBL" id="GAO19227.1"/>
    </source>
</evidence>
<reference evidence="17" key="1">
    <citation type="journal article" date="2016" name="Genome Announc.">
        <title>Genome sequence of Ustilaginoidea virens IPU010, a rice pathogenic fungus causing false smut.</title>
        <authorList>
            <person name="Kumagai T."/>
            <person name="Ishii T."/>
            <person name="Terai G."/>
            <person name="Umemura M."/>
            <person name="Machida M."/>
            <person name="Asai K."/>
        </authorList>
    </citation>
    <scope>NUCLEOTIDE SEQUENCE [LARGE SCALE GENOMIC DNA]</scope>
    <source>
        <strain evidence="17">IPU010</strain>
    </source>
</reference>
<comment type="subcellular location">
    <subcellularLocation>
        <location evidence="1">Membrane</location>
        <topology evidence="1">Multi-pass membrane protein</topology>
    </subcellularLocation>
</comment>
<evidence type="ECO:0000256" key="3">
    <source>
        <dbReference type="ARBA" id="ARBA00022538"/>
    </source>
</evidence>
<evidence type="ECO:0000256" key="2">
    <source>
        <dbReference type="ARBA" id="ARBA00022448"/>
    </source>
</evidence>
<evidence type="ECO:0000256" key="4">
    <source>
        <dbReference type="ARBA" id="ARBA00022692"/>
    </source>
</evidence>
<dbReference type="GO" id="GO:0016787">
    <property type="term" value="F:hydrolase activity"/>
    <property type="evidence" value="ECO:0007669"/>
    <property type="project" value="UniProtKB-KW"/>
</dbReference>
<feature type="chain" id="PRO_5008577772" description="Alpha-N-acetylglucosaminidase" evidence="11">
    <location>
        <begin position="24"/>
        <end position="1475"/>
    </location>
</feature>
<feature type="transmembrane region" description="Helical" evidence="10">
    <location>
        <begin position="1090"/>
        <end position="1116"/>
    </location>
</feature>
<dbReference type="EMBL" id="BBTG02000063">
    <property type="protein sequence ID" value="GAO19227.1"/>
    <property type="molecule type" value="Genomic_DNA"/>
</dbReference>
<feature type="transmembrane region" description="Helical" evidence="10">
    <location>
        <begin position="939"/>
        <end position="958"/>
    </location>
</feature>
<feature type="transmembrane region" description="Helical" evidence="10">
    <location>
        <begin position="1047"/>
        <end position="1070"/>
    </location>
</feature>
<dbReference type="Pfam" id="PF02705">
    <property type="entry name" value="K_trans"/>
    <property type="match status" value="1"/>
</dbReference>
<feature type="transmembrane region" description="Helical" evidence="10">
    <location>
        <begin position="799"/>
        <end position="819"/>
    </location>
</feature>
<feature type="domain" description="Alpha-N-acetylglucosaminidase tim-barrel" evidence="13">
    <location>
        <begin position="132"/>
        <end position="453"/>
    </location>
</feature>
<dbReference type="Gene3D" id="3.30.379.10">
    <property type="entry name" value="Chitobiase/beta-hexosaminidase domain 2-like"/>
    <property type="match status" value="1"/>
</dbReference>
<evidence type="ECO:0000256" key="10">
    <source>
        <dbReference type="SAM" id="Phobius"/>
    </source>
</evidence>
<dbReference type="Pfam" id="PF22776">
    <property type="entry name" value="K_trans_C"/>
    <property type="match status" value="1"/>
</dbReference>
<sequence length="1475" mass="161489">MVGLRGPAVAALLALLALPTTNASLSTAGITGLANRLFDNQGDAFELVLTEKHAAWSRWNPPVNDNYTVKAGKDGKILVEGTTLNALARGEVLQIDRFLFVDTYKKSPTNLPVPPEPLEGASVVPWRYNLNTDWEKLLDWAALRGVNLQLAWVGYEKIFLDSFQHLGLTQDEILPFFSGPVFQAWNRFGNIQGSWGRKGDLPVSFIEDQFQLQKKIVARMVELGITPVLPAFPGFVPGAVRRVRPGAKLTPSPNWFSPAPDKYSRDLFLDPLDPTYAELQKLFVSRQMEAFGNVTNFYTLDQFNELSPASRDTAYLSGISRHTYAGLTAANPAAVWLLQGWLFYSSRDFWTQPRIDAYLGGVGDKQGMLVLDLYSEVHPQWQRTNSYSGKPWIWCQLHDFGGNMALEGRVQNLTRAPIDALRRSKSLVGFGLTPEGYEGNEIVYDMLLDQAWSPNPINTRRYFRRWTSKRYALGSSLAPPELHRAWEILRANVYSNSRADIPQVPVATYQLRPALSGIANRTGHFPHPTALHYNPTVLQKVWQLMLKAARAQPALWDVPAFRLDLVDVSRQMLSNEFDSCYRDLMEAYQCSISSSTTGQLRPRVSAPPPPTCHVQAAGRKLLDILSTLDRLLGSHEHFTLQRWLSAAASLGSRFGNEDLFTFNARSQVTVWQVDATSLNDYAAKAWGGLVGSYYKARWAIFVDALVEAGDDGRPVDQRGLNEKLRAFEARWQAGGAVAQAAEGGGLGMVMQGLQKDWPQTYSGLVLLWLSFQATGIIYGDIGTSPLYVFSSTFSAQPSWADLVGALSIIIWSLTLIVTVKYCFIVLAADDDGQGGTFALYSLLARYTNITRRGPRDPSSSSSAAGAAAGAAALKRHDTNDLKLGGRSLRGFLERSPASQLALQFVGVLGVSMVMADGVLTPAQSVLGAIQGLRVVRPDLGAPAIVGVSCAILVALFLVQPLGTAGIGTAFAPVVAVWLLFNLAAGAYNLAAHDWTVLGAFGPHHAFLYLARNGADGWRSLGGLLLAFTGVEALFADLGAFSKRAVQISWLALAYPCLLLAYAGQAAAISADATQTAFQNPFFATLPPGSFYLGMVIAVLAAVVASQAMITSTFQLLTQIMRLSYFPHIKVVHTSRRFHDQVYMPMANWLLMIGTIIITAVYNNTTSLGNAYGVCVITVTFITTCMVAIVAILVWRLPAYVVLPVWLVFAALDGAFLSSVFGKVPDGAWFTLLLAFILASIFTLWRFGKETQWAAEAKDPLSPQSLLDLDVGPGHHHHHQQAALKPAYGGIPLSTTPGLGVFFDKTGDPSSLPTCFAEFVKKFATRPAVVIFFHMRPLPRPWVAPEERYVVTRMAGLAGCYSIALRHGYTDHALHPDVARDLVGQVELAVSRGPATAASDAELRVLRAAAGTQVVYVLGKEVIKIRPPRSKASIGGFLRYALLWVFLWIRENSRTKLADLDIDANKLIEVGFVKEI</sequence>
<feature type="transmembrane region" description="Helical" evidence="10">
    <location>
        <begin position="1226"/>
        <end position="1244"/>
    </location>
</feature>
<keyword evidence="2" id="KW-0813">Transport</keyword>
<evidence type="ECO:0000256" key="11">
    <source>
        <dbReference type="SAM" id="SignalP"/>
    </source>
</evidence>
<evidence type="ECO:0000256" key="6">
    <source>
        <dbReference type="ARBA" id="ARBA00022958"/>
    </source>
</evidence>
<feature type="transmembrane region" description="Helical" evidence="10">
    <location>
        <begin position="1170"/>
        <end position="1193"/>
    </location>
</feature>
<feature type="transmembrane region" description="Helical" evidence="10">
    <location>
        <begin position="1145"/>
        <end position="1164"/>
    </location>
</feature>
<evidence type="ECO:0000256" key="7">
    <source>
        <dbReference type="ARBA" id="ARBA00022989"/>
    </source>
</evidence>
<evidence type="ECO:0000259" key="13">
    <source>
        <dbReference type="Pfam" id="PF05089"/>
    </source>
</evidence>
<evidence type="ECO:0000313" key="17">
    <source>
        <dbReference type="Proteomes" id="UP000054053"/>
    </source>
</evidence>
<dbReference type="Proteomes" id="UP000054053">
    <property type="component" value="Unassembled WGS sequence"/>
</dbReference>
<proteinExistence type="predicted"/>
<dbReference type="Gene3D" id="3.20.20.80">
    <property type="entry name" value="Glycosidases"/>
    <property type="match status" value="1"/>
</dbReference>
<dbReference type="InterPro" id="IPR024733">
    <property type="entry name" value="NAGLU_tim-barrel"/>
</dbReference>
<dbReference type="InterPro" id="IPR053951">
    <property type="entry name" value="K_trans_N"/>
</dbReference>
<feature type="transmembrane region" description="Helical" evidence="10">
    <location>
        <begin position="1016"/>
        <end position="1035"/>
    </location>
</feature>
<dbReference type="Gene3D" id="1.20.120.670">
    <property type="entry name" value="N-acetyl-b-d-glucoasminidase"/>
    <property type="match status" value="1"/>
</dbReference>
<keyword evidence="6" id="KW-0630">Potassium</keyword>
<keyword evidence="11" id="KW-0732">Signal</keyword>
<feature type="domain" description="K+ potassium transporter integral membrane" evidence="12">
    <location>
        <begin position="770"/>
        <end position="1263"/>
    </location>
</feature>
<keyword evidence="5" id="KW-0378">Hydrolase</keyword>
<evidence type="ECO:0000256" key="8">
    <source>
        <dbReference type="ARBA" id="ARBA00023065"/>
    </source>
</evidence>
<dbReference type="InterPro" id="IPR053952">
    <property type="entry name" value="K_trans_C"/>
</dbReference>
<evidence type="ECO:0000256" key="9">
    <source>
        <dbReference type="ARBA" id="ARBA00023136"/>
    </source>
</evidence>
<feature type="transmembrane region" description="Helical" evidence="10">
    <location>
        <begin position="1200"/>
        <end position="1220"/>
    </location>
</feature>
<dbReference type="PANTHER" id="PTHR30540">
    <property type="entry name" value="OSMOTIC STRESS POTASSIUM TRANSPORTER"/>
    <property type="match status" value="1"/>
</dbReference>
<dbReference type="GO" id="GO:0016020">
    <property type="term" value="C:membrane"/>
    <property type="evidence" value="ECO:0007669"/>
    <property type="project" value="UniProtKB-SubCell"/>
</dbReference>
<dbReference type="PANTHER" id="PTHR30540:SF83">
    <property type="entry name" value="K+ POTASSIUM TRANSPORTER"/>
    <property type="match status" value="1"/>
</dbReference>
<dbReference type="Pfam" id="PF05089">
    <property type="entry name" value="NAGLU"/>
    <property type="match status" value="1"/>
</dbReference>
<keyword evidence="4 10" id="KW-0812">Transmembrane</keyword>
<name>A0A1B5L959_USTVR</name>
<feature type="domain" description="K+ potassium transporter C-terminal" evidence="15">
    <location>
        <begin position="1296"/>
        <end position="1475"/>
    </location>
</feature>
<comment type="caution">
    <text evidence="16">The sequence shown here is derived from an EMBL/GenBank/DDBJ whole genome shotgun (WGS) entry which is preliminary data.</text>
</comment>
<dbReference type="InterPro" id="IPR029018">
    <property type="entry name" value="Hex-like_dom2"/>
</dbReference>
<dbReference type="InterPro" id="IPR024732">
    <property type="entry name" value="NAGLU_C"/>
</dbReference>
<dbReference type="NCBIfam" id="TIGR00794">
    <property type="entry name" value="kup"/>
    <property type="match status" value="1"/>
</dbReference>
<keyword evidence="8" id="KW-0406">Ion transport</keyword>
<feature type="signal peptide" evidence="11">
    <location>
        <begin position="1"/>
        <end position="23"/>
    </location>
</feature>
<evidence type="ECO:0000256" key="5">
    <source>
        <dbReference type="ARBA" id="ARBA00022801"/>
    </source>
</evidence>
<evidence type="ECO:0000259" key="12">
    <source>
        <dbReference type="Pfam" id="PF02705"/>
    </source>
</evidence>
<keyword evidence="7 10" id="KW-1133">Transmembrane helix</keyword>
<feature type="transmembrane region" description="Helical" evidence="10">
    <location>
        <begin position="900"/>
        <end position="919"/>
    </location>
</feature>
<organism evidence="16 17">
    <name type="scientific">Ustilaginoidea virens</name>
    <name type="common">Rice false smut fungus</name>
    <name type="synonym">Villosiclava virens</name>
    <dbReference type="NCBI Taxonomy" id="1159556"/>
    <lineage>
        <taxon>Eukaryota</taxon>
        <taxon>Fungi</taxon>
        <taxon>Dikarya</taxon>
        <taxon>Ascomycota</taxon>
        <taxon>Pezizomycotina</taxon>
        <taxon>Sordariomycetes</taxon>
        <taxon>Hypocreomycetidae</taxon>
        <taxon>Hypocreales</taxon>
        <taxon>Clavicipitaceae</taxon>
        <taxon>Ustilaginoidea</taxon>
    </lineage>
</organism>